<dbReference type="EMBL" id="JAINWA010000001">
    <property type="protein sequence ID" value="MCD1654140.1"/>
    <property type="molecule type" value="Genomic_DNA"/>
</dbReference>
<dbReference type="SUPFAM" id="SSF51206">
    <property type="entry name" value="cAMP-binding domain-like"/>
    <property type="match status" value="1"/>
</dbReference>
<dbReference type="AlphaFoldDB" id="A0AAE3EFV4"/>
<evidence type="ECO:0000259" key="1">
    <source>
        <dbReference type="PROSITE" id="PS50042"/>
    </source>
</evidence>
<dbReference type="Gene3D" id="3.30.565.10">
    <property type="entry name" value="Histidine kinase-like ATPase, C-terminal domain"/>
    <property type="match status" value="1"/>
</dbReference>
<dbReference type="PANTHER" id="PTHR24567:SF74">
    <property type="entry name" value="HTH-TYPE TRANSCRIPTIONAL REGULATOR ARCR"/>
    <property type="match status" value="1"/>
</dbReference>
<dbReference type="SUPFAM" id="SSF55874">
    <property type="entry name" value="ATPase domain of HSP90 chaperone/DNA topoisomerase II/histidine kinase"/>
    <property type="match status" value="1"/>
</dbReference>
<dbReference type="SMART" id="SM00100">
    <property type="entry name" value="cNMP"/>
    <property type="match status" value="1"/>
</dbReference>
<accession>A0AAE3EFV4</accession>
<dbReference type="GO" id="GO:0003700">
    <property type="term" value="F:DNA-binding transcription factor activity"/>
    <property type="evidence" value="ECO:0007669"/>
    <property type="project" value="TreeGrafter"/>
</dbReference>
<keyword evidence="3" id="KW-1185">Reference proteome</keyword>
<proteinExistence type="predicted"/>
<dbReference type="Gene3D" id="2.60.120.10">
    <property type="entry name" value="Jelly Rolls"/>
    <property type="match status" value="1"/>
</dbReference>
<dbReference type="GO" id="GO:0005829">
    <property type="term" value="C:cytosol"/>
    <property type="evidence" value="ECO:0007669"/>
    <property type="project" value="TreeGrafter"/>
</dbReference>
<comment type="caution">
    <text evidence="2">The sequence shown here is derived from an EMBL/GenBank/DDBJ whole genome shotgun (WGS) entry which is preliminary data.</text>
</comment>
<name>A0AAE3EFV4_9SPIR</name>
<dbReference type="InterPro" id="IPR000595">
    <property type="entry name" value="cNMP-bd_dom"/>
</dbReference>
<dbReference type="PROSITE" id="PS50042">
    <property type="entry name" value="CNMP_BINDING_3"/>
    <property type="match status" value="1"/>
</dbReference>
<dbReference type="InterPro" id="IPR050397">
    <property type="entry name" value="Env_Response_Regulators"/>
</dbReference>
<dbReference type="InterPro" id="IPR036890">
    <property type="entry name" value="HATPase_C_sf"/>
</dbReference>
<organism evidence="2 3">
    <name type="scientific">Teretinema zuelzerae</name>
    <dbReference type="NCBI Taxonomy" id="156"/>
    <lineage>
        <taxon>Bacteria</taxon>
        <taxon>Pseudomonadati</taxon>
        <taxon>Spirochaetota</taxon>
        <taxon>Spirochaetia</taxon>
        <taxon>Spirochaetales</taxon>
        <taxon>Treponemataceae</taxon>
        <taxon>Teretinema</taxon>
    </lineage>
</organism>
<reference evidence="2" key="1">
    <citation type="submission" date="2021-08" db="EMBL/GenBank/DDBJ databases">
        <title>Comparative analyses of Brucepasteria parasyntrophica and Teretinema zuelzerae.</title>
        <authorList>
            <person name="Song Y."/>
            <person name="Brune A."/>
        </authorList>
    </citation>
    <scope>NUCLEOTIDE SEQUENCE</scope>
    <source>
        <strain evidence="2">DSM 1903</strain>
    </source>
</reference>
<dbReference type="Pfam" id="PF00027">
    <property type="entry name" value="cNMP_binding"/>
    <property type="match status" value="1"/>
</dbReference>
<dbReference type="InterPro" id="IPR014710">
    <property type="entry name" value="RmlC-like_jellyroll"/>
</dbReference>
<dbReference type="RefSeq" id="WP_230754079.1">
    <property type="nucleotide sequence ID" value="NZ_JAINWA010000001.1"/>
</dbReference>
<dbReference type="Proteomes" id="UP001198163">
    <property type="component" value="Unassembled WGS sequence"/>
</dbReference>
<dbReference type="InterPro" id="IPR018490">
    <property type="entry name" value="cNMP-bd_dom_sf"/>
</dbReference>
<sequence>MKSVPIVCKTASSIQAFRTACEKFGGEFIPVRLDKRDQIISYFNYELPEIKIIDFGDPDLDAESLMEVIHSDPWLLFGGIIAIAHDQKQKTAIEKKKDPNILLVLTRPNFEDNAERILRILTQNQQFLFNRGMQQQMNTNETGSFTCDNDPTDILFYCNLITGYLYSTNRINDEGRSAVQGALMELLLNAVEHGNCKISYDEKTAWLTEGKNMLDLIKAKSMHPDAITKKVYISYEISNMRTRISVRDDGEGFDWRKRLSGEMTAGLHGMGIKLAESFVSGISYNAIGNEASFEIANQRNEINLMPAIWQEQQVLTFGDKQIVCRENEPSNDLYFIRSGKYAVYYQRKLVSVLTPNDMFIGEMAFLLNDRRSATIISIGTGTLVKIPKMEFISLIRAHPHYGIFLSRLLAQRLARQSNQTVMIREEFNKVKTELDKMRAPGM</sequence>
<protein>
    <submittedName>
        <fullName evidence="2">Cyclic nucleotide-binding domain-containing protein</fullName>
    </submittedName>
</protein>
<evidence type="ECO:0000313" key="3">
    <source>
        <dbReference type="Proteomes" id="UP001198163"/>
    </source>
</evidence>
<gene>
    <name evidence="2" type="ORF">K7J14_05430</name>
</gene>
<dbReference type="CDD" id="cd00038">
    <property type="entry name" value="CAP_ED"/>
    <property type="match status" value="1"/>
</dbReference>
<evidence type="ECO:0000313" key="2">
    <source>
        <dbReference type="EMBL" id="MCD1654140.1"/>
    </source>
</evidence>
<dbReference type="PANTHER" id="PTHR24567">
    <property type="entry name" value="CRP FAMILY TRANSCRIPTIONAL REGULATORY PROTEIN"/>
    <property type="match status" value="1"/>
</dbReference>
<feature type="domain" description="Cyclic nucleotide-binding" evidence="1">
    <location>
        <begin position="317"/>
        <end position="395"/>
    </location>
</feature>